<feature type="transmembrane region" description="Helical" evidence="7">
    <location>
        <begin position="64"/>
        <end position="87"/>
    </location>
</feature>
<sequence>MKSVLVGITGPALLTVKARFLSPEEFGYIAVILIIVGLFRLMESFGISQAIIQRDEVTIQESSTLFYFNMLLSIFMAALLYFFSPLIASFFSLPILEEYLRVVCIIVLVTGPSLLFRAYLEKMMLFKFLSLIEIARALLNLGFTTFFLVLDWGVLGVIYAQILTATLTTLAITGVAIYLKAAAISFYFKASKLIPFLRFGVFVSAKQLMSFATKRLDEVLIGYFLTSEILGIYHFGKNMLEKFRSLMTQSFGKVLFPVLTKLKNQPPKLSFAYQRISRYIAFGAFPVFAGIAVTAHLFVPVLFGEQWNDSIIIFQVFSVAVSLLILTTAVSTSLLYAVNKPDQVFYLDAATNTIYFLTLLLFASEGMLAVLLAYSGYVIYKSVIFQIYANKQLTDSIFSYISAVSTPAASSCVMVIVVLVFQLISNMVLSSSIQLVGSITIGIMVYVSMIWFFAWETLLQIKTALTKGEIA</sequence>
<evidence type="ECO:0000256" key="4">
    <source>
        <dbReference type="ARBA" id="ARBA00022692"/>
    </source>
</evidence>
<proteinExistence type="inferred from homology"/>
<evidence type="ECO:0000256" key="1">
    <source>
        <dbReference type="ARBA" id="ARBA00004651"/>
    </source>
</evidence>
<evidence type="ECO:0000256" key="6">
    <source>
        <dbReference type="ARBA" id="ARBA00023136"/>
    </source>
</evidence>
<feature type="transmembrane region" description="Helical" evidence="7">
    <location>
        <begin position="28"/>
        <end position="52"/>
    </location>
</feature>
<feature type="transmembrane region" description="Helical" evidence="7">
    <location>
        <begin position="397"/>
        <end position="421"/>
    </location>
</feature>
<evidence type="ECO:0000256" key="3">
    <source>
        <dbReference type="ARBA" id="ARBA00022475"/>
    </source>
</evidence>
<evidence type="ECO:0000256" key="5">
    <source>
        <dbReference type="ARBA" id="ARBA00022989"/>
    </source>
</evidence>
<feature type="transmembrane region" description="Helical" evidence="7">
    <location>
        <begin position="156"/>
        <end position="181"/>
    </location>
</feature>
<dbReference type="AlphaFoldDB" id="A0A8J7UVG6"/>
<dbReference type="RefSeq" id="WP_210511427.1">
    <property type="nucleotide sequence ID" value="NZ_JAFIDN010000005.1"/>
</dbReference>
<comment type="similarity">
    <text evidence="2">Belongs to the polysaccharide synthase family.</text>
</comment>
<gene>
    <name evidence="8" type="ORF">NATSA_07615</name>
</gene>
<evidence type="ECO:0000256" key="7">
    <source>
        <dbReference type="SAM" id="Phobius"/>
    </source>
</evidence>
<protein>
    <submittedName>
        <fullName evidence="8">Oligosaccharide flippase family protein</fullName>
    </submittedName>
</protein>
<feature type="transmembrane region" description="Helical" evidence="7">
    <location>
        <begin position="219"/>
        <end position="236"/>
    </location>
</feature>
<evidence type="ECO:0000313" key="9">
    <source>
        <dbReference type="Proteomes" id="UP000673975"/>
    </source>
</evidence>
<reference evidence="8" key="1">
    <citation type="submission" date="2021-02" db="EMBL/GenBank/DDBJ databases">
        <title>Natronogracilivirga saccharolytica gen. nov. sp. nov. a new anaerobic, haloalkiliphilic carbohydrate-fermenting bacterium from soda lake and proposing of Cyclonatronumiaceae fam. nov. in the phylum Balneolaeota.</title>
        <authorList>
            <person name="Zhilina T.N."/>
            <person name="Sorokin D.Y."/>
            <person name="Zavarzina D.G."/>
            <person name="Toshchakov S.V."/>
            <person name="Kublanov I.V."/>
        </authorList>
    </citation>
    <scope>NUCLEOTIDE SEQUENCE</scope>
    <source>
        <strain evidence="8">Z-1702</strain>
    </source>
</reference>
<feature type="transmembrane region" description="Helical" evidence="7">
    <location>
        <begin position="311"/>
        <end position="338"/>
    </location>
</feature>
<keyword evidence="6 7" id="KW-0472">Membrane</keyword>
<organism evidence="8 9">
    <name type="scientific">Natronogracilivirga saccharolytica</name>
    <dbReference type="NCBI Taxonomy" id="2812953"/>
    <lineage>
        <taxon>Bacteria</taxon>
        <taxon>Pseudomonadati</taxon>
        <taxon>Balneolota</taxon>
        <taxon>Balneolia</taxon>
        <taxon>Balneolales</taxon>
        <taxon>Cyclonatronaceae</taxon>
        <taxon>Natronogracilivirga</taxon>
    </lineage>
</organism>
<keyword evidence="4 7" id="KW-0812">Transmembrane</keyword>
<evidence type="ECO:0000313" key="8">
    <source>
        <dbReference type="EMBL" id="MBP3192526.1"/>
    </source>
</evidence>
<feature type="transmembrane region" description="Helical" evidence="7">
    <location>
        <begin position="354"/>
        <end position="377"/>
    </location>
</feature>
<evidence type="ECO:0000256" key="2">
    <source>
        <dbReference type="ARBA" id="ARBA00007430"/>
    </source>
</evidence>
<dbReference type="GO" id="GO:0005886">
    <property type="term" value="C:plasma membrane"/>
    <property type="evidence" value="ECO:0007669"/>
    <property type="project" value="UniProtKB-SubCell"/>
</dbReference>
<dbReference type="EMBL" id="JAFIDN010000005">
    <property type="protein sequence ID" value="MBP3192526.1"/>
    <property type="molecule type" value="Genomic_DNA"/>
</dbReference>
<keyword evidence="3" id="KW-1003">Cell membrane</keyword>
<accession>A0A8J7UVG6</accession>
<dbReference type="PANTHER" id="PTHR30250">
    <property type="entry name" value="PST FAMILY PREDICTED COLANIC ACID TRANSPORTER"/>
    <property type="match status" value="1"/>
</dbReference>
<name>A0A8J7UVG6_9BACT</name>
<comment type="subcellular location">
    <subcellularLocation>
        <location evidence="1">Cell membrane</location>
        <topology evidence="1">Multi-pass membrane protein</topology>
    </subcellularLocation>
</comment>
<feature type="transmembrane region" description="Helical" evidence="7">
    <location>
        <begin position="279"/>
        <end position="299"/>
    </location>
</feature>
<feature type="transmembrane region" description="Helical" evidence="7">
    <location>
        <begin position="128"/>
        <end position="150"/>
    </location>
</feature>
<feature type="transmembrane region" description="Helical" evidence="7">
    <location>
        <begin position="99"/>
        <end position="116"/>
    </location>
</feature>
<comment type="caution">
    <text evidence="8">The sequence shown here is derived from an EMBL/GenBank/DDBJ whole genome shotgun (WGS) entry which is preliminary data.</text>
</comment>
<keyword evidence="9" id="KW-1185">Reference proteome</keyword>
<dbReference type="Pfam" id="PF13440">
    <property type="entry name" value="Polysacc_synt_3"/>
    <property type="match status" value="1"/>
</dbReference>
<dbReference type="Proteomes" id="UP000673975">
    <property type="component" value="Unassembled WGS sequence"/>
</dbReference>
<dbReference type="InterPro" id="IPR050833">
    <property type="entry name" value="Poly_Biosynth_Transport"/>
</dbReference>
<feature type="transmembrane region" description="Helical" evidence="7">
    <location>
        <begin position="433"/>
        <end position="454"/>
    </location>
</feature>
<keyword evidence="5 7" id="KW-1133">Transmembrane helix</keyword>
<dbReference type="PANTHER" id="PTHR30250:SF10">
    <property type="entry name" value="LIPOPOLYSACCHARIDE BIOSYNTHESIS PROTEIN WZXC"/>
    <property type="match status" value="1"/>
</dbReference>